<sequence length="102" mass="12044">MKKYLVYIGSVYAAKNKLEKSIQDLLIPNDRMLLDKKDIRSFKENIIAQIIFINQENRRCNPKNVSWYEDGTNHRDFGLTGVDCISFYLYEIKTKYELDNGN</sequence>
<evidence type="ECO:0000313" key="1">
    <source>
        <dbReference type="EMBL" id="KFF26892.1"/>
    </source>
</evidence>
<dbReference type="EMBL" id="JPRI01000002">
    <property type="protein sequence ID" value="KFF26892.1"/>
    <property type="molecule type" value="Genomic_DNA"/>
</dbReference>
<reference evidence="1 2" key="1">
    <citation type="submission" date="2014-07" db="EMBL/GenBank/DDBJ databases">
        <title>Genome of Chryseobacterium vrystaatense LMG 22846.</title>
        <authorList>
            <person name="Pipes S.E."/>
            <person name="Stropko S.J."/>
            <person name="Newman J.D."/>
        </authorList>
    </citation>
    <scope>NUCLEOTIDE SEQUENCE [LARGE SCALE GENOMIC DNA]</scope>
    <source>
        <strain evidence="1 2">LMG 22846</strain>
    </source>
</reference>
<gene>
    <name evidence="1" type="ORF">IW16_06340</name>
</gene>
<organism evidence="1 2">
    <name type="scientific">Chryseobacterium vrystaatense</name>
    <dbReference type="NCBI Taxonomy" id="307480"/>
    <lineage>
        <taxon>Bacteria</taxon>
        <taxon>Pseudomonadati</taxon>
        <taxon>Bacteroidota</taxon>
        <taxon>Flavobacteriia</taxon>
        <taxon>Flavobacteriales</taxon>
        <taxon>Weeksellaceae</taxon>
        <taxon>Chryseobacterium group</taxon>
        <taxon>Chryseobacterium</taxon>
    </lineage>
</organism>
<name>A0ABR4UP47_9FLAO</name>
<keyword evidence="2" id="KW-1185">Reference proteome</keyword>
<dbReference type="RefSeq" id="WP_034741047.1">
    <property type="nucleotide sequence ID" value="NZ_JPRI01000002.1"/>
</dbReference>
<comment type="caution">
    <text evidence="1">The sequence shown here is derived from an EMBL/GenBank/DDBJ whole genome shotgun (WGS) entry which is preliminary data.</text>
</comment>
<dbReference type="Proteomes" id="UP000028719">
    <property type="component" value="Unassembled WGS sequence"/>
</dbReference>
<proteinExistence type="predicted"/>
<evidence type="ECO:0000313" key="2">
    <source>
        <dbReference type="Proteomes" id="UP000028719"/>
    </source>
</evidence>
<accession>A0ABR4UP47</accession>
<protein>
    <submittedName>
        <fullName evidence="1">Uncharacterized protein</fullName>
    </submittedName>
</protein>